<evidence type="ECO:0000256" key="2">
    <source>
        <dbReference type="ARBA" id="ARBA00022475"/>
    </source>
</evidence>
<feature type="transmembrane region" description="Helical" evidence="7">
    <location>
        <begin position="271"/>
        <end position="291"/>
    </location>
</feature>
<comment type="similarity">
    <text evidence="6">Belongs to the ABC-4 integral membrane protein family.</text>
</comment>
<keyword evidence="4 7" id="KW-1133">Transmembrane helix</keyword>
<dbReference type="InterPro" id="IPR050250">
    <property type="entry name" value="Macrolide_Exporter_MacB"/>
</dbReference>
<sequence>MDVSTQNCTHHRQRRSSLRCRKQKPLHPRLISGRRPVRTLIFRDLLSNFRLWCGSFLVVIASAAILGVVATFLTTAVSAYSIGEIDDSAFEGLIGFVTMPAVLGSVTTVIVLLSVSGLAVSLQRRNYALWQVVGVSPDQITRVILIQLAILGCVGAGCGIFLGWLVTPSLFHSLAHRESTLRGVEVQLGFVGISVVLVTTIALALLGGLRAARKASTVAPVEALREQETVRARAGAVRWVIIITATGISIALGVALHSVPVAGIGSNGLTLGLFITVAIAAAAPLVVPSVVRCWTALIRPTWSVTWHLARKACLSRVRQTTTTVTPVMVGTGLVTTYSGVFATFQSARRTSGLSGTEQDVWSTVAVFGAPLILAGIAAAATIFMSNDVRTREYALLRAVGTAPSAILITAVFEAIIYATTALLLGLLVGGITTGVTWLAFRATAPTTVFTLDPTLTLTVAATALAAMCTTVLIPVAGGSRSHIQTILEIR</sequence>
<protein>
    <recommendedName>
        <fullName evidence="8">ABC3 transporter permease C-terminal domain-containing protein</fullName>
    </recommendedName>
</protein>
<evidence type="ECO:0000259" key="8">
    <source>
        <dbReference type="Pfam" id="PF02687"/>
    </source>
</evidence>
<gene>
    <name evidence="9" type="ORF">B5766_11725</name>
</gene>
<evidence type="ECO:0000256" key="4">
    <source>
        <dbReference type="ARBA" id="ARBA00022989"/>
    </source>
</evidence>
<dbReference type="GO" id="GO:0005886">
    <property type="term" value="C:plasma membrane"/>
    <property type="evidence" value="ECO:0007669"/>
    <property type="project" value="UniProtKB-SubCell"/>
</dbReference>
<feature type="transmembrane region" description="Helical" evidence="7">
    <location>
        <begin position="143"/>
        <end position="166"/>
    </location>
</feature>
<feature type="transmembrane region" description="Helical" evidence="7">
    <location>
        <begin position="51"/>
        <end position="73"/>
    </location>
</feature>
<feature type="domain" description="ABC3 transporter permease C-terminal" evidence="8">
    <location>
        <begin position="102"/>
        <end position="218"/>
    </location>
</feature>
<dbReference type="PANTHER" id="PTHR30572">
    <property type="entry name" value="MEMBRANE COMPONENT OF TRANSPORTER-RELATED"/>
    <property type="match status" value="1"/>
</dbReference>
<dbReference type="PANTHER" id="PTHR30572:SF4">
    <property type="entry name" value="ABC TRANSPORTER PERMEASE YTRF"/>
    <property type="match status" value="1"/>
</dbReference>
<evidence type="ECO:0000313" key="9">
    <source>
        <dbReference type="EMBL" id="PDQ34309.1"/>
    </source>
</evidence>
<evidence type="ECO:0000313" key="10">
    <source>
        <dbReference type="Proteomes" id="UP000219994"/>
    </source>
</evidence>
<keyword evidence="5 7" id="KW-0472">Membrane</keyword>
<organism evidence="9 10">
    <name type="scientific">Candidatus Lumbricidiphila eiseniae</name>
    <dbReference type="NCBI Taxonomy" id="1969409"/>
    <lineage>
        <taxon>Bacteria</taxon>
        <taxon>Bacillati</taxon>
        <taxon>Actinomycetota</taxon>
        <taxon>Actinomycetes</taxon>
        <taxon>Micrococcales</taxon>
        <taxon>Microbacteriaceae</taxon>
        <taxon>Candidatus Lumbricidiphila</taxon>
    </lineage>
</organism>
<comment type="subcellular location">
    <subcellularLocation>
        <location evidence="1">Cell membrane</location>
        <topology evidence="1">Multi-pass membrane protein</topology>
    </subcellularLocation>
</comment>
<feature type="domain" description="ABC3 transporter permease C-terminal" evidence="8">
    <location>
        <begin position="371"/>
        <end position="473"/>
    </location>
</feature>
<comment type="caution">
    <text evidence="9">The sequence shown here is derived from an EMBL/GenBank/DDBJ whole genome shotgun (WGS) entry which is preliminary data.</text>
</comment>
<dbReference type="AlphaFoldDB" id="A0A2A6FNI0"/>
<evidence type="ECO:0000256" key="5">
    <source>
        <dbReference type="ARBA" id="ARBA00023136"/>
    </source>
</evidence>
<proteinExistence type="inferred from homology"/>
<dbReference type="GO" id="GO:0022857">
    <property type="term" value="F:transmembrane transporter activity"/>
    <property type="evidence" value="ECO:0007669"/>
    <property type="project" value="TreeGrafter"/>
</dbReference>
<dbReference type="EMBL" id="NAEP01000056">
    <property type="protein sequence ID" value="PDQ34309.1"/>
    <property type="molecule type" value="Genomic_DNA"/>
</dbReference>
<evidence type="ECO:0000256" key="6">
    <source>
        <dbReference type="ARBA" id="ARBA00038076"/>
    </source>
</evidence>
<feature type="transmembrane region" description="Helical" evidence="7">
    <location>
        <begin position="239"/>
        <end position="259"/>
    </location>
</feature>
<feature type="transmembrane region" description="Helical" evidence="7">
    <location>
        <begin position="93"/>
        <end position="122"/>
    </location>
</feature>
<dbReference type="InterPro" id="IPR003838">
    <property type="entry name" value="ABC3_permease_C"/>
</dbReference>
<evidence type="ECO:0000256" key="7">
    <source>
        <dbReference type="SAM" id="Phobius"/>
    </source>
</evidence>
<feature type="transmembrane region" description="Helical" evidence="7">
    <location>
        <begin position="324"/>
        <end position="344"/>
    </location>
</feature>
<reference evidence="10" key="1">
    <citation type="submission" date="2017-03" db="EMBL/GenBank/DDBJ databases">
        <authorList>
            <person name="Lund M.B."/>
        </authorList>
    </citation>
    <scope>NUCLEOTIDE SEQUENCE [LARGE SCALE GENOMIC DNA]</scope>
</reference>
<evidence type="ECO:0000256" key="3">
    <source>
        <dbReference type="ARBA" id="ARBA00022692"/>
    </source>
</evidence>
<accession>A0A2A6FNI0</accession>
<name>A0A2A6FNI0_9MICO</name>
<feature type="transmembrane region" description="Helical" evidence="7">
    <location>
        <begin position="186"/>
        <end position="206"/>
    </location>
</feature>
<keyword evidence="3 7" id="KW-0812">Transmembrane</keyword>
<keyword evidence="2" id="KW-1003">Cell membrane</keyword>
<feature type="transmembrane region" description="Helical" evidence="7">
    <location>
        <begin position="405"/>
        <end position="435"/>
    </location>
</feature>
<dbReference type="Proteomes" id="UP000219994">
    <property type="component" value="Unassembled WGS sequence"/>
</dbReference>
<feature type="transmembrane region" description="Helical" evidence="7">
    <location>
        <begin position="455"/>
        <end position="476"/>
    </location>
</feature>
<feature type="transmembrane region" description="Helical" evidence="7">
    <location>
        <begin position="364"/>
        <end position="384"/>
    </location>
</feature>
<dbReference type="Pfam" id="PF02687">
    <property type="entry name" value="FtsX"/>
    <property type="match status" value="2"/>
</dbReference>
<evidence type="ECO:0000256" key="1">
    <source>
        <dbReference type="ARBA" id="ARBA00004651"/>
    </source>
</evidence>